<feature type="compositionally biased region" description="Low complexity" evidence="1">
    <location>
        <begin position="21"/>
        <end position="37"/>
    </location>
</feature>
<keyword evidence="3" id="KW-1185">Reference proteome</keyword>
<name>A0A7W2F767_9BURK</name>
<accession>A0A7W2F767</accession>
<dbReference type="RefSeq" id="WP_182152181.1">
    <property type="nucleotide sequence ID" value="NZ_JACEZU010000002.1"/>
</dbReference>
<evidence type="ECO:0000256" key="1">
    <source>
        <dbReference type="SAM" id="MobiDB-lite"/>
    </source>
</evidence>
<sequence>MATLLSAHQTPVPCERPSPASPSASVRPAAAQRAAKPATPPSDFMRELHHILAALTHK</sequence>
<dbReference type="AlphaFoldDB" id="A0A7W2F767"/>
<dbReference type="Proteomes" id="UP000573499">
    <property type="component" value="Unassembled WGS sequence"/>
</dbReference>
<comment type="caution">
    <text evidence="2">The sequence shown here is derived from an EMBL/GenBank/DDBJ whole genome shotgun (WGS) entry which is preliminary data.</text>
</comment>
<evidence type="ECO:0000313" key="2">
    <source>
        <dbReference type="EMBL" id="MBA5686381.1"/>
    </source>
</evidence>
<dbReference type="EMBL" id="JACEZU010000002">
    <property type="protein sequence ID" value="MBA5686381.1"/>
    <property type="molecule type" value="Genomic_DNA"/>
</dbReference>
<reference evidence="2 3" key="1">
    <citation type="submission" date="2020-07" db="EMBL/GenBank/DDBJ databases">
        <title>Novel species isolated from subtropical streams in China.</title>
        <authorList>
            <person name="Lu H."/>
        </authorList>
    </citation>
    <scope>NUCLEOTIDE SEQUENCE [LARGE SCALE GENOMIC DNA]</scope>
    <source>
        <strain evidence="2 3">LX47W</strain>
    </source>
</reference>
<gene>
    <name evidence="2" type="ORF">H3H39_04860</name>
</gene>
<organism evidence="2 3">
    <name type="scientific">Rugamonas apoptosis</name>
    <dbReference type="NCBI Taxonomy" id="2758570"/>
    <lineage>
        <taxon>Bacteria</taxon>
        <taxon>Pseudomonadati</taxon>
        <taxon>Pseudomonadota</taxon>
        <taxon>Betaproteobacteria</taxon>
        <taxon>Burkholderiales</taxon>
        <taxon>Oxalobacteraceae</taxon>
        <taxon>Telluria group</taxon>
        <taxon>Rugamonas</taxon>
    </lineage>
</organism>
<protein>
    <submittedName>
        <fullName evidence="2">Uncharacterized protein</fullName>
    </submittedName>
</protein>
<proteinExistence type="predicted"/>
<evidence type="ECO:0000313" key="3">
    <source>
        <dbReference type="Proteomes" id="UP000573499"/>
    </source>
</evidence>
<feature type="region of interest" description="Disordered" evidence="1">
    <location>
        <begin position="1"/>
        <end position="43"/>
    </location>
</feature>